<keyword evidence="7 8" id="KW-0472">Membrane</keyword>
<reference evidence="9 10" key="1">
    <citation type="submission" date="2018-03" db="EMBL/GenBank/DDBJ databases">
        <title>Genome sequence of Clostridium luticellarii DSM 29923.</title>
        <authorList>
            <person name="Poehlein A."/>
            <person name="Daniel R."/>
        </authorList>
    </citation>
    <scope>NUCLEOTIDE SEQUENCE [LARGE SCALE GENOMIC DNA]</scope>
    <source>
        <strain evidence="9 10">DSM 29923</strain>
    </source>
</reference>
<feature type="transmembrane region" description="Helical" evidence="8">
    <location>
        <begin position="379"/>
        <end position="395"/>
    </location>
</feature>
<feature type="transmembrane region" description="Helical" evidence="8">
    <location>
        <begin position="342"/>
        <end position="367"/>
    </location>
</feature>
<keyword evidence="2" id="KW-1003">Cell membrane</keyword>
<feature type="transmembrane region" description="Helical" evidence="8">
    <location>
        <begin position="206"/>
        <end position="225"/>
    </location>
</feature>
<keyword evidence="3" id="KW-0328">Glycosyltransferase</keyword>
<name>A0A2T0BGR6_9CLOT</name>
<evidence type="ECO:0000256" key="4">
    <source>
        <dbReference type="ARBA" id="ARBA00022679"/>
    </source>
</evidence>
<evidence type="ECO:0000313" key="10">
    <source>
        <dbReference type="Proteomes" id="UP000237798"/>
    </source>
</evidence>
<evidence type="ECO:0000313" key="9">
    <source>
        <dbReference type="EMBL" id="PRR83100.1"/>
    </source>
</evidence>
<feature type="transmembrane region" description="Helical" evidence="8">
    <location>
        <begin position="95"/>
        <end position="112"/>
    </location>
</feature>
<dbReference type="GO" id="GO:0016763">
    <property type="term" value="F:pentosyltransferase activity"/>
    <property type="evidence" value="ECO:0007669"/>
    <property type="project" value="TreeGrafter"/>
</dbReference>
<keyword evidence="4" id="KW-0808">Transferase</keyword>
<dbReference type="InterPro" id="IPR050297">
    <property type="entry name" value="LipidA_mod_glycosyltrf_83"/>
</dbReference>
<dbReference type="EMBL" id="PVXP01000048">
    <property type="protein sequence ID" value="PRR83100.1"/>
    <property type="molecule type" value="Genomic_DNA"/>
</dbReference>
<proteinExistence type="predicted"/>
<comment type="subcellular location">
    <subcellularLocation>
        <location evidence="1">Cell membrane</location>
        <topology evidence="1">Multi-pass membrane protein</topology>
    </subcellularLocation>
</comment>
<keyword evidence="6 8" id="KW-1133">Transmembrane helix</keyword>
<keyword evidence="5 8" id="KW-0812">Transmembrane</keyword>
<protein>
    <recommendedName>
        <fullName evidence="11">Glycosyltransferase RgtA/B/C/D-like domain-containing protein</fullName>
    </recommendedName>
</protein>
<dbReference type="Proteomes" id="UP000237798">
    <property type="component" value="Unassembled WGS sequence"/>
</dbReference>
<dbReference type="AlphaFoldDB" id="A0A2T0BGR6"/>
<evidence type="ECO:0000256" key="5">
    <source>
        <dbReference type="ARBA" id="ARBA00022692"/>
    </source>
</evidence>
<evidence type="ECO:0000256" key="7">
    <source>
        <dbReference type="ARBA" id="ARBA00023136"/>
    </source>
</evidence>
<dbReference type="GO" id="GO:0005886">
    <property type="term" value="C:plasma membrane"/>
    <property type="evidence" value="ECO:0007669"/>
    <property type="project" value="UniProtKB-SubCell"/>
</dbReference>
<feature type="transmembrane region" description="Helical" evidence="8">
    <location>
        <begin position="401"/>
        <end position="421"/>
    </location>
</feature>
<evidence type="ECO:0000256" key="3">
    <source>
        <dbReference type="ARBA" id="ARBA00022676"/>
    </source>
</evidence>
<dbReference type="OrthoDB" id="136232at2"/>
<dbReference type="RefSeq" id="WP_106010313.1">
    <property type="nucleotide sequence ID" value="NZ_JALCPJ010000001.1"/>
</dbReference>
<keyword evidence="10" id="KW-1185">Reference proteome</keyword>
<gene>
    <name evidence="9" type="ORF">CLLU_27200</name>
</gene>
<dbReference type="PANTHER" id="PTHR33908">
    <property type="entry name" value="MANNOSYLTRANSFERASE YKCB-RELATED"/>
    <property type="match status" value="1"/>
</dbReference>
<accession>A0A2T0BGR6</accession>
<comment type="caution">
    <text evidence="9">The sequence shown here is derived from an EMBL/GenBank/DDBJ whole genome shotgun (WGS) entry which is preliminary data.</text>
</comment>
<evidence type="ECO:0000256" key="2">
    <source>
        <dbReference type="ARBA" id="ARBA00022475"/>
    </source>
</evidence>
<sequence length="429" mass="50112">MEIRNFWNSGDYIEDNRNNSSIYYNVVIGFGMLLSILWIIFVKSVPFSDFDYYYNLAVSIAGGGQWGDTYTSVGYPIVLAGVFKLFGASVFTAKLFNLLFTFINYICLKYILFKVKLREIDRKIIFFIFVFFPSNIVYNNILGTELIFTSILFIITCLYFGDIKYKYFFIGLLTGLNTMIKPFFIVFFFAVFLVDFLKYKKLLISLRNSLVVLVMCAVVISPWIYRNTKLMGQFTYVSNNGGIVLYINNNSQNNRGRWMDASKVENSIVKTSQYKNANRTQQNKMLSNAAKKWIMSHPAEFMELGFKRLFNTYLFGDDILYSTYGSGISHDMNASIFLYSNFIRVLIFLPAIMYILIYFLKIILSVFRGESHLLDKFKLYLMVIFFMFTCVYFVTEGQGRYAFPETFVFVCCFYFTLKYLAFKFKGIRA</sequence>
<dbReference type="PANTHER" id="PTHR33908:SF11">
    <property type="entry name" value="MEMBRANE PROTEIN"/>
    <property type="match status" value="1"/>
</dbReference>
<organism evidence="9 10">
    <name type="scientific">Clostridium luticellarii</name>
    <dbReference type="NCBI Taxonomy" id="1691940"/>
    <lineage>
        <taxon>Bacteria</taxon>
        <taxon>Bacillati</taxon>
        <taxon>Bacillota</taxon>
        <taxon>Clostridia</taxon>
        <taxon>Eubacteriales</taxon>
        <taxon>Clostridiaceae</taxon>
        <taxon>Clostridium</taxon>
    </lineage>
</organism>
<dbReference type="GO" id="GO:0009103">
    <property type="term" value="P:lipopolysaccharide biosynthetic process"/>
    <property type="evidence" value="ECO:0007669"/>
    <property type="project" value="UniProtKB-ARBA"/>
</dbReference>
<evidence type="ECO:0000256" key="8">
    <source>
        <dbReference type="SAM" id="Phobius"/>
    </source>
</evidence>
<evidence type="ECO:0008006" key="11">
    <source>
        <dbReference type="Google" id="ProtNLM"/>
    </source>
</evidence>
<evidence type="ECO:0000256" key="6">
    <source>
        <dbReference type="ARBA" id="ARBA00022989"/>
    </source>
</evidence>
<evidence type="ECO:0000256" key="1">
    <source>
        <dbReference type="ARBA" id="ARBA00004651"/>
    </source>
</evidence>
<feature type="transmembrane region" description="Helical" evidence="8">
    <location>
        <begin position="124"/>
        <end position="155"/>
    </location>
</feature>
<feature type="transmembrane region" description="Helical" evidence="8">
    <location>
        <begin position="21"/>
        <end position="41"/>
    </location>
</feature>
<feature type="transmembrane region" description="Helical" evidence="8">
    <location>
        <begin position="167"/>
        <end position="194"/>
    </location>
</feature>